<dbReference type="AlphaFoldDB" id="B0D8F3"/>
<evidence type="ECO:0000313" key="3">
    <source>
        <dbReference type="Proteomes" id="UP000001194"/>
    </source>
</evidence>
<dbReference type="HOGENOM" id="CLU_009272_0_0_1"/>
<proteinExistence type="predicted"/>
<accession>B0D8F3</accession>
<dbReference type="RefSeq" id="XP_001880380.1">
    <property type="nucleotide sequence ID" value="XM_001880345.1"/>
</dbReference>
<organism evidence="3">
    <name type="scientific">Laccaria bicolor (strain S238N-H82 / ATCC MYA-4686)</name>
    <name type="common">Bicoloured deceiver</name>
    <name type="synonym">Laccaria laccata var. bicolor</name>
    <dbReference type="NCBI Taxonomy" id="486041"/>
    <lineage>
        <taxon>Eukaryota</taxon>
        <taxon>Fungi</taxon>
        <taxon>Dikarya</taxon>
        <taxon>Basidiomycota</taxon>
        <taxon>Agaricomycotina</taxon>
        <taxon>Agaricomycetes</taxon>
        <taxon>Agaricomycetidae</taxon>
        <taxon>Agaricales</taxon>
        <taxon>Agaricineae</taxon>
        <taxon>Hydnangiaceae</taxon>
        <taxon>Laccaria</taxon>
    </lineage>
</organism>
<protein>
    <submittedName>
        <fullName evidence="2">Predicted protein</fullName>
    </submittedName>
</protein>
<dbReference type="KEGG" id="lbc:LACBIDRAFT_296288"/>
<evidence type="ECO:0000313" key="2">
    <source>
        <dbReference type="EMBL" id="EDR09067.1"/>
    </source>
</evidence>
<feature type="region of interest" description="Disordered" evidence="1">
    <location>
        <begin position="1"/>
        <end position="134"/>
    </location>
</feature>
<dbReference type="OrthoDB" id="3366922at2759"/>
<feature type="region of interest" description="Disordered" evidence="1">
    <location>
        <begin position="620"/>
        <end position="640"/>
    </location>
</feature>
<dbReference type="GeneID" id="6076033"/>
<evidence type="ECO:0000256" key="1">
    <source>
        <dbReference type="SAM" id="MobiDB-lite"/>
    </source>
</evidence>
<feature type="compositionally biased region" description="Low complexity" evidence="1">
    <location>
        <begin position="49"/>
        <end position="65"/>
    </location>
</feature>
<dbReference type="Proteomes" id="UP000001194">
    <property type="component" value="Unassembled WGS sequence"/>
</dbReference>
<dbReference type="EMBL" id="DS547100">
    <property type="protein sequence ID" value="EDR09067.1"/>
    <property type="molecule type" value="Genomic_DNA"/>
</dbReference>
<reference evidence="2 3" key="1">
    <citation type="journal article" date="2008" name="Nature">
        <title>The genome of Laccaria bicolor provides insights into mycorrhizal symbiosis.</title>
        <authorList>
            <person name="Martin F."/>
            <person name="Aerts A."/>
            <person name="Ahren D."/>
            <person name="Brun A."/>
            <person name="Danchin E.G.J."/>
            <person name="Duchaussoy F."/>
            <person name="Gibon J."/>
            <person name="Kohler A."/>
            <person name="Lindquist E."/>
            <person name="Pereda V."/>
            <person name="Salamov A."/>
            <person name="Shapiro H.J."/>
            <person name="Wuyts J."/>
            <person name="Blaudez D."/>
            <person name="Buee M."/>
            <person name="Brokstein P."/>
            <person name="Canbaeck B."/>
            <person name="Cohen D."/>
            <person name="Courty P.E."/>
            <person name="Coutinho P.M."/>
            <person name="Delaruelle C."/>
            <person name="Detter J.C."/>
            <person name="Deveau A."/>
            <person name="DiFazio S."/>
            <person name="Duplessis S."/>
            <person name="Fraissinet-Tachet L."/>
            <person name="Lucic E."/>
            <person name="Frey-Klett P."/>
            <person name="Fourrey C."/>
            <person name="Feussner I."/>
            <person name="Gay G."/>
            <person name="Grimwood J."/>
            <person name="Hoegger P.J."/>
            <person name="Jain P."/>
            <person name="Kilaru S."/>
            <person name="Labbe J."/>
            <person name="Lin Y.C."/>
            <person name="Legue V."/>
            <person name="Le Tacon F."/>
            <person name="Marmeisse R."/>
            <person name="Melayah D."/>
            <person name="Montanini B."/>
            <person name="Muratet M."/>
            <person name="Nehls U."/>
            <person name="Niculita-Hirzel H."/>
            <person name="Oudot-Le Secq M.P."/>
            <person name="Peter M."/>
            <person name="Quesneville H."/>
            <person name="Rajashekar B."/>
            <person name="Reich M."/>
            <person name="Rouhier N."/>
            <person name="Schmutz J."/>
            <person name="Yin T."/>
            <person name="Chalot M."/>
            <person name="Henrissat B."/>
            <person name="Kuees U."/>
            <person name="Lucas S."/>
            <person name="Van de Peer Y."/>
            <person name="Podila G.K."/>
            <person name="Polle A."/>
            <person name="Pukkila P.J."/>
            <person name="Richardson P.M."/>
            <person name="Rouze P."/>
            <person name="Sanders I.R."/>
            <person name="Stajich J.E."/>
            <person name="Tunlid A."/>
            <person name="Tuskan G."/>
            <person name="Grigoriev I.V."/>
        </authorList>
    </citation>
    <scope>NUCLEOTIDE SEQUENCE [LARGE SCALE GENOMIC DNA]</scope>
    <source>
        <strain evidence="3">S238N-H82 / ATCC MYA-4686</strain>
    </source>
</reference>
<feature type="compositionally biased region" description="Basic and acidic residues" evidence="1">
    <location>
        <begin position="631"/>
        <end position="640"/>
    </location>
</feature>
<feature type="compositionally biased region" description="Polar residues" evidence="1">
    <location>
        <begin position="113"/>
        <end position="124"/>
    </location>
</feature>
<name>B0D8F3_LACBS</name>
<gene>
    <name evidence="2" type="ORF">LACBIDRAFT_296288</name>
</gene>
<keyword evidence="3" id="KW-1185">Reference proteome</keyword>
<feature type="compositionally biased region" description="Polar residues" evidence="1">
    <location>
        <begin position="24"/>
        <end position="43"/>
    </location>
</feature>
<dbReference type="InParanoid" id="B0D8F3"/>
<sequence length="640" mass="71449">MSSRSKKILREPPSTPLVIPVQMRNWNSNDYEQGPSKSFSQETPLKPQRLPSLRESPSRSRLSPSKMKKPGMLPGFQNSFAASTPLRPTKSRANKGKAKAEDDDSFFHDLRSPSRSQRNAQRFSSPPPLRQQNDFDRMLDTDTVVQPPAGHTVPTSLRVLDDDGDAVMAEDSEGEVTLEELNFLGPTNWKAELCQIILTHARPKLGEITFQVLLGVSLAVVETDRLAEDYAIACSKVLQTVANTSTDSNYNLSLDAICQSLFMIATILSTADQLLPLASLLNLLSVLVYSLPGFTVSFFSHQEKPEDRSSFINFLCTLIVKKLAPSATHIHKDDLADEVLLLLQSLCHNTPDDLVPSLAAIPSHQEAMTTILDPKQPSWLLAKACKLLALLSTRKLCSFSRCSSSFTNTTDHVLFRSLLSNPGSGRLDERTEDEEQKSIYVERLCLHLIDFDRQDPDSRDLKKSILQFFAQLSISHLDAHTILVESYSLMPSLVLCLTELTTPLWEDAKHLMSSQEATASIIRTTNQTLFLIHHLVFSTDPALNLRYQLQRATNRVFSNIIHMFIVTLGRLSYADPPEWADSQGRYELETLSEMSRDILELVVDGPEGDSIWAAFQVEPEPGSAVDDEELEARRIMDGDG</sequence>